<evidence type="ECO:0000256" key="9">
    <source>
        <dbReference type="SAM" id="MobiDB-lite"/>
    </source>
</evidence>
<dbReference type="FunFam" id="2.60.40.420:FF:000010">
    <property type="entry name" value="Early nodulin-like protein 1"/>
    <property type="match status" value="1"/>
</dbReference>
<evidence type="ECO:0000256" key="7">
    <source>
        <dbReference type="ARBA" id="ARBA00023288"/>
    </source>
</evidence>
<comment type="caution">
    <text evidence="12">The sequence shown here is derived from an EMBL/GenBank/DDBJ whole genome shotgun (WGS) entry which is preliminary data.</text>
</comment>
<dbReference type="AlphaFoldDB" id="A0A5A7QD33"/>
<reference evidence="13" key="1">
    <citation type="journal article" date="2019" name="Curr. Biol.">
        <title>Genome Sequence of Striga asiatica Provides Insight into the Evolution of Plant Parasitism.</title>
        <authorList>
            <person name="Yoshida S."/>
            <person name="Kim S."/>
            <person name="Wafula E.K."/>
            <person name="Tanskanen J."/>
            <person name="Kim Y.M."/>
            <person name="Honaas L."/>
            <person name="Yang Z."/>
            <person name="Spallek T."/>
            <person name="Conn C.E."/>
            <person name="Ichihashi Y."/>
            <person name="Cheong K."/>
            <person name="Cui S."/>
            <person name="Der J.P."/>
            <person name="Gundlach H."/>
            <person name="Jiao Y."/>
            <person name="Hori C."/>
            <person name="Ishida J.K."/>
            <person name="Kasahara H."/>
            <person name="Kiba T."/>
            <person name="Kim M.S."/>
            <person name="Koo N."/>
            <person name="Laohavisit A."/>
            <person name="Lee Y.H."/>
            <person name="Lumba S."/>
            <person name="McCourt P."/>
            <person name="Mortimer J.C."/>
            <person name="Mutuku J.M."/>
            <person name="Nomura T."/>
            <person name="Sasaki-Sekimoto Y."/>
            <person name="Seto Y."/>
            <person name="Wang Y."/>
            <person name="Wakatake T."/>
            <person name="Sakakibara H."/>
            <person name="Demura T."/>
            <person name="Yamaguchi S."/>
            <person name="Yoneyama K."/>
            <person name="Manabe R.I."/>
            <person name="Nelson D.C."/>
            <person name="Schulman A.H."/>
            <person name="Timko M.P."/>
            <person name="dePamphilis C.W."/>
            <person name="Choi D."/>
            <person name="Shirasu K."/>
        </authorList>
    </citation>
    <scope>NUCLEOTIDE SEQUENCE [LARGE SCALE GENOMIC DNA]</scope>
    <source>
        <strain evidence="13">cv. UVA1</strain>
    </source>
</reference>
<dbReference type="Gene3D" id="2.60.40.420">
    <property type="entry name" value="Cupredoxins - blue copper proteins"/>
    <property type="match status" value="1"/>
</dbReference>
<dbReference type="SUPFAM" id="SSF49503">
    <property type="entry name" value="Cupredoxins"/>
    <property type="match status" value="1"/>
</dbReference>
<dbReference type="GO" id="GO:0009055">
    <property type="term" value="F:electron transfer activity"/>
    <property type="evidence" value="ECO:0007669"/>
    <property type="project" value="InterPro"/>
</dbReference>
<name>A0A5A7QD33_STRAF</name>
<evidence type="ECO:0000256" key="6">
    <source>
        <dbReference type="ARBA" id="ARBA00023180"/>
    </source>
</evidence>
<evidence type="ECO:0000256" key="8">
    <source>
        <dbReference type="ARBA" id="ARBA00035011"/>
    </source>
</evidence>
<keyword evidence="6" id="KW-0325">Glycoprotein</keyword>
<keyword evidence="4" id="KW-0472">Membrane</keyword>
<dbReference type="GO" id="GO:0005886">
    <property type="term" value="C:plasma membrane"/>
    <property type="evidence" value="ECO:0007669"/>
    <property type="project" value="UniProtKB-SubCell"/>
</dbReference>
<organism evidence="12 13">
    <name type="scientific">Striga asiatica</name>
    <name type="common">Asiatic witchweed</name>
    <name type="synonym">Buchnera asiatica</name>
    <dbReference type="NCBI Taxonomy" id="4170"/>
    <lineage>
        <taxon>Eukaryota</taxon>
        <taxon>Viridiplantae</taxon>
        <taxon>Streptophyta</taxon>
        <taxon>Embryophyta</taxon>
        <taxon>Tracheophyta</taxon>
        <taxon>Spermatophyta</taxon>
        <taxon>Magnoliopsida</taxon>
        <taxon>eudicotyledons</taxon>
        <taxon>Gunneridae</taxon>
        <taxon>Pentapetalae</taxon>
        <taxon>asterids</taxon>
        <taxon>lamiids</taxon>
        <taxon>Lamiales</taxon>
        <taxon>Orobanchaceae</taxon>
        <taxon>Buchnereae</taxon>
        <taxon>Striga</taxon>
    </lineage>
</organism>
<dbReference type="OrthoDB" id="2015640at2759"/>
<evidence type="ECO:0000256" key="1">
    <source>
        <dbReference type="ARBA" id="ARBA00004609"/>
    </source>
</evidence>
<dbReference type="PROSITE" id="PS51485">
    <property type="entry name" value="PHYTOCYANIN"/>
    <property type="match status" value="1"/>
</dbReference>
<keyword evidence="2" id="KW-0336">GPI-anchor</keyword>
<evidence type="ECO:0000313" key="12">
    <source>
        <dbReference type="EMBL" id="GER43179.1"/>
    </source>
</evidence>
<dbReference type="InterPro" id="IPR039391">
    <property type="entry name" value="Phytocyanin-like"/>
</dbReference>
<proteinExistence type="inferred from homology"/>
<feature type="signal peptide" evidence="10">
    <location>
        <begin position="1"/>
        <end position="24"/>
    </location>
</feature>
<keyword evidence="5" id="KW-1015">Disulfide bond</keyword>
<dbReference type="InterPro" id="IPR003245">
    <property type="entry name" value="Phytocyanin_dom"/>
</dbReference>
<gene>
    <name evidence="12" type="ORF">STAS_19990</name>
</gene>
<dbReference type="PANTHER" id="PTHR33021:SF185">
    <property type="entry name" value="EARLY NODULIN-LIKE PROTEIN 3-RELATED"/>
    <property type="match status" value="1"/>
</dbReference>
<dbReference type="Proteomes" id="UP000325081">
    <property type="component" value="Unassembled WGS sequence"/>
</dbReference>
<protein>
    <submittedName>
        <fullName evidence="12">Early nodulin-like protein 2</fullName>
    </submittedName>
</protein>
<comment type="subcellular location">
    <subcellularLocation>
        <location evidence="1">Cell membrane</location>
        <topology evidence="1">Lipid-anchor</topology>
        <topology evidence="1">GPI-anchor</topology>
    </subcellularLocation>
</comment>
<dbReference type="GO" id="GO:0098552">
    <property type="term" value="C:side of membrane"/>
    <property type="evidence" value="ECO:0007669"/>
    <property type="project" value="UniProtKB-KW"/>
</dbReference>
<feature type="region of interest" description="Disordered" evidence="9">
    <location>
        <begin position="130"/>
        <end position="173"/>
    </location>
</feature>
<keyword evidence="13" id="KW-1185">Reference proteome</keyword>
<evidence type="ECO:0000256" key="5">
    <source>
        <dbReference type="ARBA" id="ARBA00023157"/>
    </source>
</evidence>
<evidence type="ECO:0000256" key="10">
    <source>
        <dbReference type="SAM" id="SignalP"/>
    </source>
</evidence>
<feature type="domain" description="Phytocyanin" evidence="11">
    <location>
        <begin position="25"/>
        <end position="126"/>
    </location>
</feature>
<sequence>MASSPPTMSLVLVILMGLLCSSNARTFIVGDEDGWIFHPFENYTRRAEKNRFEIKDELVFKYEKGHDSVLVVNRNDYAKCNKENPAKTLKNSRSRFELRKSGPFFFISGHDQNCEKGQKLEIVVLSRHHHNRDLPTPSPAAGSTAHLPPVEPPSHSLSHRRLIPHSSARGIRL</sequence>
<comment type="similarity">
    <text evidence="8">Belongs to the early nodulin-like (ENODL) family.</text>
</comment>
<keyword evidence="3 10" id="KW-0732">Signal</keyword>
<keyword evidence="7" id="KW-0449">Lipoprotein</keyword>
<evidence type="ECO:0000256" key="2">
    <source>
        <dbReference type="ARBA" id="ARBA00022622"/>
    </source>
</evidence>
<dbReference type="InterPro" id="IPR008972">
    <property type="entry name" value="Cupredoxin"/>
</dbReference>
<feature type="chain" id="PRO_5022947256" evidence="10">
    <location>
        <begin position="25"/>
        <end position="173"/>
    </location>
</feature>
<evidence type="ECO:0000256" key="4">
    <source>
        <dbReference type="ARBA" id="ARBA00023136"/>
    </source>
</evidence>
<dbReference type="Pfam" id="PF02298">
    <property type="entry name" value="Cu_bind_like"/>
    <property type="match status" value="1"/>
</dbReference>
<evidence type="ECO:0000259" key="11">
    <source>
        <dbReference type="PROSITE" id="PS51485"/>
    </source>
</evidence>
<evidence type="ECO:0000313" key="13">
    <source>
        <dbReference type="Proteomes" id="UP000325081"/>
    </source>
</evidence>
<dbReference type="EMBL" id="BKCP01006515">
    <property type="protein sequence ID" value="GER43179.1"/>
    <property type="molecule type" value="Genomic_DNA"/>
</dbReference>
<accession>A0A5A7QD33</accession>
<feature type="non-terminal residue" evidence="12">
    <location>
        <position position="173"/>
    </location>
</feature>
<evidence type="ECO:0000256" key="3">
    <source>
        <dbReference type="ARBA" id="ARBA00022729"/>
    </source>
</evidence>
<dbReference type="PANTHER" id="PTHR33021">
    <property type="entry name" value="BLUE COPPER PROTEIN"/>
    <property type="match status" value="1"/>
</dbReference>